<dbReference type="Proteomes" id="UP000624279">
    <property type="component" value="Unassembled WGS sequence"/>
</dbReference>
<keyword evidence="4" id="KW-0804">Transcription</keyword>
<dbReference type="InterPro" id="IPR036388">
    <property type="entry name" value="WH-like_DNA-bd_sf"/>
</dbReference>
<keyword evidence="3" id="KW-0238">DNA-binding</keyword>
<evidence type="ECO:0000313" key="7">
    <source>
        <dbReference type="Proteomes" id="UP000624279"/>
    </source>
</evidence>
<dbReference type="SUPFAM" id="SSF53850">
    <property type="entry name" value="Periplasmic binding protein-like II"/>
    <property type="match status" value="1"/>
</dbReference>
<reference evidence="6 7" key="1">
    <citation type="submission" date="2020-08" db="EMBL/GenBank/DDBJ databases">
        <title>Novel species isolated from subtropical streams in China.</title>
        <authorList>
            <person name="Lu H."/>
        </authorList>
    </citation>
    <scope>NUCLEOTIDE SEQUENCE [LARGE SCALE GENOMIC DNA]</scope>
    <source>
        <strain evidence="6 7">LX15W</strain>
    </source>
</reference>
<dbReference type="EMBL" id="JACOGA010000001">
    <property type="protein sequence ID" value="MBC3872166.1"/>
    <property type="molecule type" value="Genomic_DNA"/>
</dbReference>
<dbReference type="InterPro" id="IPR036390">
    <property type="entry name" value="WH_DNA-bd_sf"/>
</dbReference>
<dbReference type="InterPro" id="IPR000847">
    <property type="entry name" value="LysR_HTH_N"/>
</dbReference>
<dbReference type="PRINTS" id="PR00039">
    <property type="entry name" value="HTHLYSR"/>
</dbReference>
<accession>A0ABR6Y6C8</accession>
<keyword evidence="7" id="KW-1185">Reference proteome</keyword>
<dbReference type="InterPro" id="IPR058163">
    <property type="entry name" value="LysR-type_TF_proteobact-type"/>
</dbReference>
<dbReference type="Gene3D" id="1.10.10.10">
    <property type="entry name" value="Winged helix-like DNA-binding domain superfamily/Winged helix DNA-binding domain"/>
    <property type="match status" value="1"/>
</dbReference>
<dbReference type="InterPro" id="IPR005119">
    <property type="entry name" value="LysR_subst-bd"/>
</dbReference>
<feature type="domain" description="HTH lysR-type" evidence="5">
    <location>
        <begin position="6"/>
        <end position="63"/>
    </location>
</feature>
<dbReference type="Pfam" id="PF03466">
    <property type="entry name" value="LysR_substrate"/>
    <property type="match status" value="1"/>
</dbReference>
<dbReference type="PANTHER" id="PTHR30537">
    <property type="entry name" value="HTH-TYPE TRANSCRIPTIONAL REGULATOR"/>
    <property type="match status" value="1"/>
</dbReference>
<gene>
    <name evidence="6" type="ORF">H8K55_01085</name>
</gene>
<keyword evidence="2" id="KW-0805">Transcription regulation</keyword>
<evidence type="ECO:0000256" key="1">
    <source>
        <dbReference type="ARBA" id="ARBA00009437"/>
    </source>
</evidence>
<comment type="caution">
    <text evidence="6">The sequence shown here is derived from an EMBL/GenBank/DDBJ whole genome shotgun (WGS) entry which is preliminary data.</text>
</comment>
<proteinExistence type="inferred from homology"/>
<evidence type="ECO:0000256" key="4">
    <source>
        <dbReference type="ARBA" id="ARBA00023163"/>
    </source>
</evidence>
<evidence type="ECO:0000259" key="5">
    <source>
        <dbReference type="PROSITE" id="PS50931"/>
    </source>
</evidence>
<evidence type="ECO:0000256" key="3">
    <source>
        <dbReference type="ARBA" id="ARBA00023125"/>
    </source>
</evidence>
<dbReference type="RefSeq" id="WP_186940172.1">
    <property type="nucleotide sequence ID" value="NZ_JACOGA010000001.1"/>
</dbReference>
<sequence>MRRKVPSLNALLVFEAAARLQSFTQAADELALTQSAVCKQIANLEDWLGLALFARVKKRVQLSSAGRDYAEKIRRHLDKIERDTLELMAHKEGAGVLELAVIPTFATHWLIPRLAEFQSLRPDITVNLSTKTSAFLFPDTLFHAAIHSGTTLWPGTSGDYLMAEDPAVPVCSPALLHRHLGRKKHATIQDIANMPLLHLNTRLEDWRRWFELHQHNNDVNAVNGARYELFTMLIEAAIAGLGTALIPRYMIQAQLDSGKLVVPTDLSLPEQTGYYLVYPEENTALPTLQAFRDWLLSQTHQFNPTDQTTRKLP</sequence>
<evidence type="ECO:0000256" key="2">
    <source>
        <dbReference type="ARBA" id="ARBA00023015"/>
    </source>
</evidence>
<name>A0ABR6Y6C8_9BURK</name>
<comment type="similarity">
    <text evidence="1">Belongs to the LysR transcriptional regulatory family.</text>
</comment>
<dbReference type="PROSITE" id="PS50931">
    <property type="entry name" value="HTH_LYSR"/>
    <property type="match status" value="1"/>
</dbReference>
<protein>
    <submittedName>
        <fullName evidence="6">LysR family transcriptional regulator</fullName>
    </submittedName>
</protein>
<dbReference type="SUPFAM" id="SSF46785">
    <property type="entry name" value="Winged helix' DNA-binding domain"/>
    <property type="match status" value="1"/>
</dbReference>
<evidence type="ECO:0000313" key="6">
    <source>
        <dbReference type="EMBL" id="MBC3872166.1"/>
    </source>
</evidence>
<dbReference type="PANTHER" id="PTHR30537:SF26">
    <property type="entry name" value="GLYCINE CLEAVAGE SYSTEM TRANSCRIPTIONAL ACTIVATOR"/>
    <property type="match status" value="1"/>
</dbReference>
<dbReference type="Gene3D" id="3.40.190.10">
    <property type="entry name" value="Periplasmic binding protein-like II"/>
    <property type="match status" value="2"/>
</dbReference>
<dbReference type="Pfam" id="PF00126">
    <property type="entry name" value="HTH_1"/>
    <property type="match status" value="1"/>
</dbReference>
<organism evidence="6 7">
    <name type="scientific">Undibacterium flavidum</name>
    <dbReference type="NCBI Taxonomy" id="2762297"/>
    <lineage>
        <taxon>Bacteria</taxon>
        <taxon>Pseudomonadati</taxon>
        <taxon>Pseudomonadota</taxon>
        <taxon>Betaproteobacteria</taxon>
        <taxon>Burkholderiales</taxon>
        <taxon>Oxalobacteraceae</taxon>
        <taxon>Undibacterium</taxon>
    </lineage>
</organism>